<organism evidence="1 2">
    <name type="scientific">Sinobacterium norvegicum</name>
    <dbReference type="NCBI Taxonomy" id="1641715"/>
    <lineage>
        <taxon>Bacteria</taxon>
        <taxon>Pseudomonadati</taxon>
        <taxon>Pseudomonadota</taxon>
        <taxon>Gammaproteobacteria</taxon>
        <taxon>Cellvibrionales</taxon>
        <taxon>Spongiibacteraceae</taxon>
        <taxon>Sinobacterium</taxon>
    </lineage>
</organism>
<accession>A0ABN8EN16</accession>
<comment type="caution">
    <text evidence="1">The sequence shown here is derived from an EMBL/GenBank/DDBJ whole genome shotgun (WGS) entry which is preliminary data.</text>
</comment>
<gene>
    <name evidence="1" type="ORF">SIN8267_02728</name>
</gene>
<evidence type="ECO:0000313" key="2">
    <source>
        <dbReference type="Proteomes" id="UP000838100"/>
    </source>
</evidence>
<dbReference type="RefSeq" id="WP_237445276.1">
    <property type="nucleotide sequence ID" value="NZ_CAKLPX010000003.1"/>
</dbReference>
<sequence length="106" mass="11686">MQCPQCDDGDIRLLRYQNGLDIWGCRQCDYQSALLDCPSCERRLVRRIGVNSLVAEVWACYHCCEPKLKCQGCGRGWLVADAGGCGCDQCGQRWPNIDKAGGVASV</sequence>
<dbReference type="EMBL" id="CAKLPX010000003">
    <property type="protein sequence ID" value="CAH0992595.1"/>
    <property type="molecule type" value="Genomic_DNA"/>
</dbReference>
<protein>
    <submittedName>
        <fullName evidence="1">Uncharacterized protein</fullName>
    </submittedName>
</protein>
<keyword evidence="2" id="KW-1185">Reference proteome</keyword>
<name>A0ABN8EN16_9GAMM</name>
<evidence type="ECO:0000313" key="1">
    <source>
        <dbReference type="EMBL" id="CAH0992595.1"/>
    </source>
</evidence>
<dbReference type="Proteomes" id="UP000838100">
    <property type="component" value="Unassembled WGS sequence"/>
</dbReference>
<proteinExistence type="predicted"/>
<reference evidence="1" key="1">
    <citation type="submission" date="2021-12" db="EMBL/GenBank/DDBJ databases">
        <authorList>
            <person name="Rodrigo-Torres L."/>
            <person name="Arahal R. D."/>
            <person name="Lucena T."/>
        </authorList>
    </citation>
    <scope>NUCLEOTIDE SEQUENCE</scope>
    <source>
        <strain evidence="1">CECT 8267</strain>
    </source>
</reference>